<evidence type="ECO:0000313" key="5">
    <source>
        <dbReference type="EMBL" id="RTE11233.1"/>
    </source>
</evidence>
<dbReference type="EMBL" id="RXHU01000011">
    <property type="protein sequence ID" value="RTE11233.1"/>
    <property type="molecule type" value="Genomic_DNA"/>
</dbReference>
<evidence type="ECO:0000256" key="1">
    <source>
        <dbReference type="ARBA" id="ARBA00007274"/>
    </source>
</evidence>
<dbReference type="GO" id="GO:0016407">
    <property type="term" value="F:acetyltransferase activity"/>
    <property type="evidence" value="ECO:0007669"/>
    <property type="project" value="InterPro"/>
</dbReference>
<keyword evidence="3" id="KW-0677">Repeat</keyword>
<evidence type="ECO:0000256" key="2">
    <source>
        <dbReference type="ARBA" id="ARBA00022679"/>
    </source>
</evidence>
<dbReference type="Pfam" id="PF00132">
    <property type="entry name" value="Hexapep"/>
    <property type="match status" value="1"/>
</dbReference>
<dbReference type="SUPFAM" id="SSF51161">
    <property type="entry name" value="Trimeric LpxA-like enzymes"/>
    <property type="match status" value="1"/>
</dbReference>
<dbReference type="GO" id="GO:0005829">
    <property type="term" value="C:cytosol"/>
    <property type="evidence" value="ECO:0007669"/>
    <property type="project" value="TreeGrafter"/>
</dbReference>
<name>A0A430JJP5_9BACL</name>
<evidence type="ECO:0000256" key="3">
    <source>
        <dbReference type="ARBA" id="ARBA00022737"/>
    </source>
</evidence>
<keyword evidence="2 5" id="KW-0808">Transferase</keyword>
<dbReference type="GO" id="GO:0008374">
    <property type="term" value="F:O-acyltransferase activity"/>
    <property type="evidence" value="ECO:0007669"/>
    <property type="project" value="TreeGrafter"/>
</dbReference>
<dbReference type="InterPro" id="IPR018357">
    <property type="entry name" value="Hexapep_transf_CS"/>
</dbReference>
<evidence type="ECO:0000259" key="4">
    <source>
        <dbReference type="SMART" id="SM01266"/>
    </source>
</evidence>
<gene>
    <name evidence="5" type="ORF">EJQ19_02810</name>
</gene>
<reference evidence="5 6" key="1">
    <citation type="submission" date="2018-12" db="EMBL/GenBank/DDBJ databases">
        <title>Bacillus ochoae sp. nov., Paenibacillus whitsoniae sp. nov., Paenibacillus spiritus sp. nov. Isolated from the Mars Exploration Rover during spacecraft assembly.</title>
        <authorList>
            <person name="Seuylemezian A."/>
            <person name="Vaishampayan P."/>
        </authorList>
    </citation>
    <scope>NUCLEOTIDE SEQUENCE [LARGE SCALE GENOMIC DNA]</scope>
    <source>
        <strain evidence="5 6">MER 54</strain>
    </source>
</reference>
<dbReference type="InterPro" id="IPR024688">
    <property type="entry name" value="Mac_dom"/>
</dbReference>
<dbReference type="RefSeq" id="WP_126139684.1">
    <property type="nucleotide sequence ID" value="NZ_RXHU01000011.1"/>
</dbReference>
<dbReference type="PANTHER" id="PTHR23416">
    <property type="entry name" value="SIALIC ACID SYNTHASE-RELATED"/>
    <property type="match status" value="1"/>
</dbReference>
<dbReference type="PROSITE" id="PS00101">
    <property type="entry name" value="HEXAPEP_TRANSFERASES"/>
    <property type="match status" value="1"/>
</dbReference>
<dbReference type="PANTHER" id="PTHR23416:SF23">
    <property type="entry name" value="ACETYLTRANSFERASE C18B11.09C-RELATED"/>
    <property type="match status" value="1"/>
</dbReference>
<keyword evidence="6" id="KW-1185">Reference proteome</keyword>
<organism evidence="5 6">
    <name type="scientific">Paenibacillus whitsoniae</name>
    <dbReference type="NCBI Taxonomy" id="2496558"/>
    <lineage>
        <taxon>Bacteria</taxon>
        <taxon>Bacillati</taxon>
        <taxon>Bacillota</taxon>
        <taxon>Bacilli</taxon>
        <taxon>Bacillales</taxon>
        <taxon>Paenibacillaceae</taxon>
        <taxon>Paenibacillus</taxon>
    </lineage>
</organism>
<evidence type="ECO:0000313" key="6">
    <source>
        <dbReference type="Proteomes" id="UP000276128"/>
    </source>
</evidence>
<dbReference type="InterPro" id="IPR051159">
    <property type="entry name" value="Hexapeptide_acetyltransf"/>
</dbReference>
<protein>
    <submittedName>
        <fullName evidence="5">Acetyltransferase</fullName>
    </submittedName>
</protein>
<sequence length="196" mass="21688">MQSKTEKEKMLSGELYQAGDAELVNDRLRARSLTRQYNQTLETDDKRRKEILLELLGSTGTNFYIEPTFRCDYGYNIHVGENFYANFDCIFLDVCEIRLGDSCFLGPGVHIYTATHPVEFRERISGAEFGKPVTIGNHVWIGGSAIINPGVKIGNNAVIASGAVITKDVPDNVVVGGNPAKIIKQINNGKDIYTDV</sequence>
<dbReference type="InterPro" id="IPR011004">
    <property type="entry name" value="Trimer_LpxA-like_sf"/>
</dbReference>
<accession>A0A430JJP5</accession>
<dbReference type="InterPro" id="IPR001451">
    <property type="entry name" value="Hexapep"/>
</dbReference>
<proteinExistence type="inferred from homology"/>
<dbReference type="Proteomes" id="UP000276128">
    <property type="component" value="Unassembled WGS sequence"/>
</dbReference>
<dbReference type="AlphaFoldDB" id="A0A430JJP5"/>
<dbReference type="FunFam" id="2.160.10.10:FF:000008">
    <property type="entry name" value="Maltose O-acetyltransferase"/>
    <property type="match status" value="1"/>
</dbReference>
<feature type="domain" description="Maltose/galactoside acetyltransferase" evidence="4">
    <location>
        <begin position="7"/>
        <end position="61"/>
    </location>
</feature>
<dbReference type="CDD" id="cd03357">
    <property type="entry name" value="LbH_MAT_GAT"/>
    <property type="match status" value="1"/>
</dbReference>
<comment type="similarity">
    <text evidence="1">Belongs to the transferase hexapeptide repeat family.</text>
</comment>
<dbReference type="Gene3D" id="2.160.10.10">
    <property type="entry name" value="Hexapeptide repeat proteins"/>
    <property type="match status" value="1"/>
</dbReference>
<comment type="caution">
    <text evidence="5">The sequence shown here is derived from an EMBL/GenBank/DDBJ whole genome shotgun (WGS) entry which is preliminary data.</text>
</comment>
<dbReference type="OrthoDB" id="9812571at2"/>
<dbReference type="Pfam" id="PF12464">
    <property type="entry name" value="Mac"/>
    <property type="match status" value="1"/>
</dbReference>
<dbReference type="SMART" id="SM01266">
    <property type="entry name" value="Mac"/>
    <property type="match status" value="1"/>
</dbReference>